<keyword evidence="4" id="KW-1185">Reference proteome</keyword>
<dbReference type="InterPro" id="IPR027417">
    <property type="entry name" value="P-loop_NTPase"/>
</dbReference>
<dbReference type="SUPFAM" id="SSF52540">
    <property type="entry name" value="P-loop containing nucleoside triphosphate hydrolases"/>
    <property type="match status" value="1"/>
</dbReference>
<gene>
    <name evidence="3" type="ORF">MSPICULIGERA_LOCUS21500</name>
</gene>
<dbReference type="Gene3D" id="3.40.50.300">
    <property type="entry name" value="P-loop containing nucleotide triphosphate hydrolases"/>
    <property type="match status" value="1"/>
</dbReference>
<name>A0AA36DBP4_9BILA</name>
<dbReference type="EMBL" id="CATQJA010002665">
    <property type="protein sequence ID" value="CAJ0583420.1"/>
    <property type="molecule type" value="Genomic_DNA"/>
</dbReference>
<evidence type="ECO:0000313" key="4">
    <source>
        <dbReference type="Proteomes" id="UP001177023"/>
    </source>
</evidence>
<organism evidence="3 4">
    <name type="scientific">Mesorhabditis spiculigera</name>
    <dbReference type="NCBI Taxonomy" id="96644"/>
    <lineage>
        <taxon>Eukaryota</taxon>
        <taxon>Metazoa</taxon>
        <taxon>Ecdysozoa</taxon>
        <taxon>Nematoda</taxon>
        <taxon>Chromadorea</taxon>
        <taxon>Rhabditida</taxon>
        <taxon>Rhabditina</taxon>
        <taxon>Rhabditomorpha</taxon>
        <taxon>Rhabditoidea</taxon>
        <taxon>Rhabditidae</taxon>
        <taxon>Mesorhabditinae</taxon>
        <taxon>Mesorhabditis</taxon>
    </lineage>
</organism>
<dbReference type="SMART" id="SM00175">
    <property type="entry name" value="RAB"/>
    <property type="match status" value="1"/>
</dbReference>
<proteinExistence type="predicted"/>
<comment type="caution">
    <text evidence="3">The sequence shown here is derived from an EMBL/GenBank/DDBJ whole genome shotgun (WGS) entry which is preliminary data.</text>
</comment>
<keyword evidence="1" id="KW-0547">Nucleotide-binding</keyword>
<dbReference type="InterPro" id="IPR001806">
    <property type="entry name" value="Small_GTPase"/>
</dbReference>
<evidence type="ECO:0000256" key="1">
    <source>
        <dbReference type="ARBA" id="ARBA00022741"/>
    </source>
</evidence>
<reference evidence="3" key="1">
    <citation type="submission" date="2023-06" db="EMBL/GenBank/DDBJ databases">
        <authorList>
            <person name="Delattre M."/>
        </authorList>
    </citation>
    <scope>NUCLEOTIDE SEQUENCE</scope>
    <source>
        <strain evidence="3">AF72</strain>
    </source>
</reference>
<dbReference type="Pfam" id="PF00071">
    <property type="entry name" value="Ras"/>
    <property type="match status" value="1"/>
</dbReference>
<evidence type="ECO:0000256" key="2">
    <source>
        <dbReference type="ARBA" id="ARBA00023134"/>
    </source>
</evidence>
<sequence>MTRVYYKDAHGAVIVMDSTREATHEGALRWKTDLDNKVTLADGSPVPAILLANKSDLDSGVSDEELRQMEREGSFAASFKTSAKDNTNIEEAFKYLAQCVISTERGGQYEIPLFNREGQVRLTDDVLKTREIHSKNSCCTIL</sequence>
<dbReference type="PANTHER" id="PTHR24073">
    <property type="entry name" value="DRAB5-RELATED"/>
    <property type="match status" value="1"/>
</dbReference>
<keyword evidence="2" id="KW-0342">GTP-binding</keyword>
<dbReference type="GO" id="GO:0005525">
    <property type="term" value="F:GTP binding"/>
    <property type="evidence" value="ECO:0007669"/>
    <property type="project" value="UniProtKB-KW"/>
</dbReference>
<accession>A0AA36DBP4</accession>
<protein>
    <submittedName>
        <fullName evidence="3">Uncharacterized protein</fullName>
    </submittedName>
</protein>
<dbReference type="Proteomes" id="UP001177023">
    <property type="component" value="Unassembled WGS sequence"/>
</dbReference>
<feature type="non-terminal residue" evidence="3">
    <location>
        <position position="142"/>
    </location>
</feature>
<dbReference type="PRINTS" id="PR00449">
    <property type="entry name" value="RASTRNSFRMNG"/>
</dbReference>
<dbReference type="AlphaFoldDB" id="A0AA36DBP4"/>
<dbReference type="GO" id="GO:0003924">
    <property type="term" value="F:GTPase activity"/>
    <property type="evidence" value="ECO:0007669"/>
    <property type="project" value="InterPro"/>
</dbReference>
<evidence type="ECO:0000313" key="3">
    <source>
        <dbReference type="EMBL" id="CAJ0583420.1"/>
    </source>
</evidence>
<dbReference type="PROSITE" id="PS51419">
    <property type="entry name" value="RAB"/>
    <property type="match status" value="1"/>
</dbReference>